<dbReference type="PANTHER" id="PTHR24559:SF444">
    <property type="entry name" value="REVERSE TRANSCRIPTASE DOMAIN-CONTAINING PROTEIN"/>
    <property type="match status" value="1"/>
</dbReference>
<name>A0A6J8A9G9_MYTCO</name>
<dbReference type="SUPFAM" id="SSF56672">
    <property type="entry name" value="DNA/RNA polymerases"/>
    <property type="match status" value="1"/>
</dbReference>
<dbReference type="Pfam" id="PF00078">
    <property type="entry name" value="RVT_1"/>
    <property type="match status" value="1"/>
</dbReference>
<dbReference type="InterPro" id="IPR053134">
    <property type="entry name" value="RNA-dir_DNA_polymerase"/>
</dbReference>
<organism evidence="3 4">
    <name type="scientific">Mytilus coruscus</name>
    <name type="common">Sea mussel</name>
    <dbReference type="NCBI Taxonomy" id="42192"/>
    <lineage>
        <taxon>Eukaryota</taxon>
        <taxon>Metazoa</taxon>
        <taxon>Spiralia</taxon>
        <taxon>Lophotrochozoa</taxon>
        <taxon>Mollusca</taxon>
        <taxon>Bivalvia</taxon>
        <taxon>Autobranchia</taxon>
        <taxon>Pteriomorphia</taxon>
        <taxon>Mytilida</taxon>
        <taxon>Mytiloidea</taxon>
        <taxon>Mytilidae</taxon>
        <taxon>Mytilinae</taxon>
        <taxon>Mytilus</taxon>
    </lineage>
</organism>
<dbReference type="PROSITE" id="PS50878">
    <property type="entry name" value="RT_POL"/>
    <property type="match status" value="1"/>
</dbReference>
<dbReference type="InterPro" id="IPR000477">
    <property type="entry name" value="RT_dom"/>
</dbReference>
<protein>
    <recommendedName>
        <fullName evidence="2">Reverse transcriptase domain-containing protein</fullName>
    </recommendedName>
</protein>
<reference evidence="3 4" key="1">
    <citation type="submission" date="2020-06" db="EMBL/GenBank/DDBJ databases">
        <authorList>
            <person name="Li R."/>
            <person name="Bekaert M."/>
        </authorList>
    </citation>
    <scope>NUCLEOTIDE SEQUENCE [LARGE SCALE GENOMIC DNA]</scope>
    <source>
        <strain evidence="4">wild</strain>
    </source>
</reference>
<evidence type="ECO:0000256" key="1">
    <source>
        <dbReference type="SAM" id="MobiDB-lite"/>
    </source>
</evidence>
<sequence>MEDRLSAMLTDKLNSSVAEMSAIKAHNNYQSNGPFQKQRYQQRPKTNFQQQSYQRPPVSSCQGCGRYCLNRQSCPAQNSICRFCKVKGHFEQVCRIAKRLECVFDAIGAAKATMFSVLDLASGYWQIPMDLETRHKAAFITQSGIYEWLRLPFGFSDSPASFSMVMAQVLRGINWKFVLCYVDDILVFSENFETHLDHLQQLFNCLSKANLTLKPSKCSFAVTEVKYLGQCHLQRRCQSEPRENFSSCNIS</sequence>
<evidence type="ECO:0000313" key="4">
    <source>
        <dbReference type="Proteomes" id="UP000507470"/>
    </source>
</evidence>
<keyword evidence="4" id="KW-1185">Reference proteome</keyword>
<proteinExistence type="predicted"/>
<gene>
    <name evidence="3" type="ORF">MCOR_4284</name>
</gene>
<evidence type="ECO:0000259" key="2">
    <source>
        <dbReference type="PROSITE" id="PS50878"/>
    </source>
</evidence>
<dbReference type="CDD" id="cd01647">
    <property type="entry name" value="RT_LTR"/>
    <property type="match status" value="1"/>
</dbReference>
<dbReference type="Gene3D" id="3.30.70.270">
    <property type="match status" value="1"/>
</dbReference>
<feature type="domain" description="Reverse transcriptase" evidence="2">
    <location>
        <begin position="1"/>
        <end position="232"/>
    </location>
</feature>
<accession>A0A6J8A9G9</accession>
<dbReference type="OrthoDB" id="6153616at2759"/>
<dbReference type="PANTHER" id="PTHR24559">
    <property type="entry name" value="TRANSPOSON TY3-I GAG-POL POLYPROTEIN"/>
    <property type="match status" value="1"/>
</dbReference>
<feature type="region of interest" description="Disordered" evidence="1">
    <location>
        <begin position="29"/>
        <end position="56"/>
    </location>
</feature>
<dbReference type="InterPro" id="IPR043128">
    <property type="entry name" value="Rev_trsase/Diguanyl_cyclase"/>
</dbReference>
<dbReference type="EMBL" id="CACVKT020000743">
    <property type="protein sequence ID" value="CAC5362552.1"/>
    <property type="molecule type" value="Genomic_DNA"/>
</dbReference>
<dbReference type="Gene3D" id="3.10.10.10">
    <property type="entry name" value="HIV Type 1 Reverse Transcriptase, subunit A, domain 1"/>
    <property type="match status" value="1"/>
</dbReference>
<dbReference type="AlphaFoldDB" id="A0A6J8A9G9"/>
<dbReference type="Proteomes" id="UP000507470">
    <property type="component" value="Unassembled WGS sequence"/>
</dbReference>
<evidence type="ECO:0000313" key="3">
    <source>
        <dbReference type="EMBL" id="CAC5362552.1"/>
    </source>
</evidence>
<dbReference type="InterPro" id="IPR043502">
    <property type="entry name" value="DNA/RNA_pol_sf"/>
</dbReference>